<dbReference type="AlphaFoldDB" id="A0AAW2GHL7"/>
<evidence type="ECO:0000313" key="3">
    <source>
        <dbReference type="Proteomes" id="UP001430953"/>
    </source>
</evidence>
<comment type="caution">
    <text evidence="2">The sequence shown here is derived from an EMBL/GenBank/DDBJ whole genome shotgun (WGS) entry which is preliminary data.</text>
</comment>
<keyword evidence="1" id="KW-0732">Signal</keyword>
<proteinExistence type="predicted"/>
<dbReference type="Proteomes" id="UP001430953">
    <property type="component" value="Unassembled WGS sequence"/>
</dbReference>
<name>A0AAW2GHL7_9HYME</name>
<accession>A0AAW2GHL7</accession>
<evidence type="ECO:0000313" key="2">
    <source>
        <dbReference type="EMBL" id="KAL0126634.1"/>
    </source>
</evidence>
<feature type="signal peptide" evidence="1">
    <location>
        <begin position="1"/>
        <end position="20"/>
    </location>
</feature>
<organism evidence="2 3">
    <name type="scientific">Cardiocondyla obscurior</name>
    <dbReference type="NCBI Taxonomy" id="286306"/>
    <lineage>
        <taxon>Eukaryota</taxon>
        <taxon>Metazoa</taxon>
        <taxon>Ecdysozoa</taxon>
        <taxon>Arthropoda</taxon>
        <taxon>Hexapoda</taxon>
        <taxon>Insecta</taxon>
        <taxon>Pterygota</taxon>
        <taxon>Neoptera</taxon>
        <taxon>Endopterygota</taxon>
        <taxon>Hymenoptera</taxon>
        <taxon>Apocrita</taxon>
        <taxon>Aculeata</taxon>
        <taxon>Formicoidea</taxon>
        <taxon>Formicidae</taxon>
        <taxon>Myrmicinae</taxon>
        <taxon>Cardiocondyla</taxon>
    </lineage>
</organism>
<sequence length="93" mass="10151">MFFASIVLVASAHFVDVSISMSMSSMMVDMPKAENRPSKGTIWGTAMAESATGKRDKDELLPGNYIQHSCHRVIIIATCSLVPITPHNRSKLS</sequence>
<protein>
    <recommendedName>
        <fullName evidence="4">Secreted protein</fullName>
    </recommendedName>
</protein>
<gene>
    <name evidence="2" type="ORF">PUN28_005180</name>
</gene>
<feature type="chain" id="PRO_5043878713" description="Secreted protein" evidence="1">
    <location>
        <begin position="21"/>
        <end position="93"/>
    </location>
</feature>
<keyword evidence="3" id="KW-1185">Reference proteome</keyword>
<evidence type="ECO:0000256" key="1">
    <source>
        <dbReference type="SAM" id="SignalP"/>
    </source>
</evidence>
<evidence type="ECO:0008006" key="4">
    <source>
        <dbReference type="Google" id="ProtNLM"/>
    </source>
</evidence>
<reference evidence="2 3" key="1">
    <citation type="submission" date="2023-03" db="EMBL/GenBank/DDBJ databases">
        <title>High recombination rates correlate with genetic variation in Cardiocondyla obscurior ants.</title>
        <authorList>
            <person name="Errbii M."/>
        </authorList>
    </citation>
    <scope>NUCLEOTIDE SEQUENCE [LARGE SCALE GENOMIC DNA]</scope>
    <source>
        <strain evidence="2">Alpha-2009</strain>
        <tissue evidence="2">Whole body</tissue>
    </source>
</reference>
<dbReference type="EMBL" id="JADYXP020000004">
    <property type="protein sequence ID" value="KAL0126634.1"/>
    <property type="molecule type" value="Genomic_DNA"/>
</dbReference>